<gene>
    <name evidence="3" type="ORF">ACD661_08750</name>
</gene>
<feature type="chain" id="PRO_5047031848" evidence="1">
    <location>
        <begin position="25"/>
        <end position="499"/>
    </location>
</feature>
<dbReference type="PANTHER" id="PTHR46825">
    <property type="entry name" value="D-ALANYL-D-ALANINE-CARBOXYPEPTIDASE/ENDOPEPTIDASE AMPH"/>
    <property type="match status" value="1"/>
</dbReference>
<accession>A0ABW8D7E8</accession>
<dbReference type="InterPro" id="IPR012338">
    <property type="entry name" value="Beta-lactam/transpept-like"/>
</dbReference>
<dbReference type="Proteomes" id="UP001615550">
    <property type="component" value="Unassembled WGS sequence"/>
</dbReference>
<feature type="domain" description="Beta-lactamase-related" evidence="2">
    <location>
        <begin position="159"/>
        <end position="480"/>
    </location>
</feature>
<evidence type="ECO:0000313" key="4">
    <source>
        <dbReference type="Proteomes" id="UP001615550"/>
    </source>
</evidence>
<dbReference type="EMBL" id="JBGORX010000002">
    <property type="protein sequence ID" value="MFJ1268639.1"/>
    <property type="molecule type" value="Genomic_DNA"/>
</dbReference>
<evidence type="ECO:0000259" key="2">
    <source>
        <dbReference type="Pfam" id="PF00144"/>
    </source>
</evidence>
<dbReference type="PANTHER" id="PTHR46825:SF7">
    <property type="entry name" value="D-ALANYL-D-ALANINE CARBOXYPEPTIDASE"/>
    <property type="match status" value="1"/>
</dbReference>
<keyword evidence="3" id="KW-0378">Hydrolase</keyword>
<dbReference type="EC" id="3.-.-.-" evidence="3"/>
<reference evidence="3 4" key="1">
    <citation type="submission" date="2024-08" db="EMBL/GenBank/DDBJ databases">
        <title>Draft Genome Sequence of Legionella lytica strain DSB2004, Isolated From a Fire Sprinkler System.</title>
        <authorList>
            <person name="Everhart A.D."/>
            <person name="Kidane D.T."/>
            <person name="Farone A.L."/>
            <person name="Farone M.B."/>
        </authorList>
    </citation>
    <scope>NUCLEOTIDE SEQUENCE [LARGE SCALE GENOMIC DNA]</scope>
    <source>
        <strain evidence="3 4">DSB2004</strain>
    </source>
</reference>
<dbReference type="SUPFAM" id="SSF56601">
    <property type="entry name" value="beta-lactamase/transpeptidase-like"/>
    <property type="match status" value="1"/>
</dbReference>
<evidence type="ECO:0000313" key="3">
    <source>
        <dbReference type="EMBL" id="MFJ1268639.1"/>
    </source>
</evidence>
<dbReference type="Gene3D" id="3.40.710.10">
    <property type="entry name" value="DD-peptidase/beta-lactamase superfamily"/>
    <property type="match status" value="1"/>
</dbReference>
<organism evidence="3 4">
    <name type="scientific">Legionella lytica</name>
    <dbReference type="NCBI Taxonomy" id="96232"/>
    <lineage>
        <taxon>Bacteria</taxon>
        <taxon>Pseudomonadati</taxon>
        <taxon>Pseudomonadota</taxon>
        <taxon>Gammaproteobacteria</taxon>
        <taxon>Legionellales</taxon>
        <taxon>Legionellaceae</taxon>
        <taxon>Legionella</taxon>
    </lineage>
</organism>
<protein>
    <submittedName>
        <fullName evidence="3">Serine hydrolase domain-containing protein</fullName>
        <ecNumber evidence="3">3.-.-.-</ecNumber>
    </submittedName>
</protein>
<name>A0ABW8D7E8_9GAMM</name>
<proteinExistence type="predicted"/>
<dbReference type="Pfam" id="PF00144">
    <property type="entry name" value="Beta-lactamase"/>
    <property type="match status" value="1"/>
</dbReference>
<dbReference type="InterPro" id="IPR050491">
    <property type="entry name" value="AmpC-like"/>
</dbReference>
<evidence type="ECO:0000256" key="1">
    <source>
        <dbReference type="SAM" id="SignalP"/>
    </source>
</evidence>
<dbReference type="RefSeq" id="WP_400187481.1">
    <property type="nucleotide sequence ID" value="NZ_JBGORX010000002.1"/>
</dbReference>
<keyword evidence="1" id="KW-0732">Signal</keyword>
<keyword evidence="4" id="KW-1185">Reference proteome</keyword>
<sequence>MKKNIFIMSLWIGLCTLFSLKSEAAIPVFEIKAVTKAPQQLLANRMLTVQYTVKNNSKKMRRLTLKPMPGVEEVAGAALCHSPFNLAPSQSCFLNLKLNASQMGTGIHAGPVLCQTKGTTNIPDPLQCYGPSLSEQLNITIIPCTNNNCINKTTEYLLRNITRSYQQQYNIPGVLAGIWVPGQGQLIIEDGVADISTGRPISALDHVRIASLTKSFTTTVILQLIEQGLINLNTPISSLGFAIQNNSATIAQLSNMRSGIFNYSADPNFLQDLVDNFLRKWSPQELVSIANNNTIYFAPGADWHYSNTNTIILGMIIEQLTGNFIGKEISQRIIRPLGLSETSYPTTPALPVPFAKGYAGTDLEEVTYVDPSFSGAAGGMISTLGDLKTWVESLATGSLLSTTMQQQRVNSLLPISFDPCADNDPSRPHPTCPEYDNYGYGMGSINGWRGHTGDYFGYLLLMMHEPNSKATIVIVVNLSGVGVHIPTNLFREYLNIINL</sequence>
<feature type="signal peptide" evidence="1">
    <location>
        <begin position="1"/>
        <end position="24"/>
    </location>
</feature>
<comment type="caution">
    <text evidence="3">The sequence shown here is derived from an EMBL/GenBank/DDBJ whole genome shotgun (WGS) entry which is preliminary data.</text>
</comment>
<dbReference type="GO" id="GO:0016787">
    <property type="term" value="F:hydrolase activity"/>
    <property type="evidence" value="ECO:0007669"/>
    <property type="project" value="UniProtKB-KW"/>
</dbReference>
<dbReference type="InterPro" id="IPR001466">
    <property type="entry name" value="Beta-lactam-related"/>
</dbReference>